<organism evidence="3 4">
    <name type="scientific">Bacterioplanes sanyensis</name>
    <dbReference type="NCBI Taxonomy" id="1249553"/>
    <lineage>
        <taxon>Bacteria</taxon>
        <taxon>Pseudomonadati</taxon>
        <taxon>Pseudomonadota</taxon>
        <taxon>Gammaproteobacteria</taxon>
        <taxon>Oceanospirillales</taxon>
        <taxon>Oceanospirillaceae</taxon>
        <taxon>Bacterioplanes</taxon>
    </lineage>
</organism>
<evidence type="ECO:0000313" key="4">
    <source>
        <dbReference type="Proteomes" id="UP000202440"/>
    </source>
</evidence>
<dbReference type="PANTHER" id="PTHR32309">
    <property type="entry name" value="TYROSINE-PROTEIN KINASE"/>
    <property type="match status" value="1"/>
</dbReference>
<proteinExistence type="predicted"/>
<evidence type="ECO:0000256" key="1">
    <source>
        <dbReference type="SAM" id="Coils"/>
    </source>
</evidence>
<feature type="transmembrane region" description="Helical" evidence="2">
    <location>
        <begin position="424"/>
        <end position="446"/>
    </location>
</feature>
<dbReference type="AlphaFoldDB" id="A0A222FLK6"/>
<dbReference type="EMBL" id="CP022530">
    <property type="protein sequence ID" value="ASP39649.1"/>
    <property type="molecule type" value="Genomic_DNA"/>
</dbReference>
<protein>
    <submittedName>
        <fullName evidence="3">Chain-length determining protein</fullName>
    </submittedName>
</protein>
<dbReference type="Proteomes" id="UP000202440">
    <property type="component" value="Chromosome"/>
</dbReference>
<dbReference type="GO" id="GO:0005886">
    <property type="term" value="C:plasma membrane"/>
    <property type="evidence" value="ECO:0007669"/>
    <property type="project" value="TreeGrafter"/>
</dbReference>
<feature type="coiled-coil region" evidence="1">
    <location>
        <begin position="323"/>
        <end position="388"/>
    </location>
</feature>
<feature type="coiled-coil region" evidence="1">
    <location>
        <begin position="174"/>
        <end position="230"/>
    </location>
</feature>
<keyword evidence="1" id="KW-0175">Coiled coil</keyword>
<evidence type="ECO:0000256" key="2">
    <source>
        <dbReference type="SAM" id="Phobius"/>
    </source>
</evidence>
<dbReference type="GO" id="GO:0004713">
    <property type="term" value="F:protein tyrosine kinase activity"/>
    <property type="evidence" value="ECO:0007669"/>
    <property type="project" value="TreeGrafter"/>
</dbReference>
<dbReference type="InterPro" id="IPR050445">
    <property type="entry name" value="Bact_polysacc_biosynth/exp"/>
</dbReference>
<evidence type="ECO:0000313" key="3">
    <source>
        <dbReference type="EMBL" id="ASP39649.1"/>
    </source>
</evidence>
<name>A0A222FLK6_9GAMM</name>
<reference evidence="3 4" key="1">
    <citation type="submission" date="2017-07" db="EMBL/GenBank/DDBJ databases">
        <title>Annotated genome sequence of Bacterioplanes sanyensis isolated from Red Sea.</title>
        <authorList>
            <person name="Rehman Z.U."/>
        </authorList>
    </citation>
    <scope>NUCLEOTIDE SEQUENCE [LARGE SCALE GENOMIC DNA]</scope>
    <source>
        <strain evidence="3 4">NV9</strain>
    </source>
</reference>
<sequence>MKSLTYRVYLLLDGAWRRRYLIVLPILILPFLGSAVGYITPKKYASHTSMLIQETAKMNPFLKDLAVSAMLKERIGALTTLLHSRHILGLVAKERGLIEDDSSPERHDEVISELSSSLSVEMMGKDLIRIDYRARQADGVKETLEAVSKHFVEQLLAPERSSMQDSSYFLSEHLKQRRQELEAADQALAEFKDKHADELPELQMAQFTRLAQLKQRLAEKQAEMAGAQKSLGGLDQQLSKTNPVVGRIEEHIVVIRGELALLRARYTDNHSLIQGALRNLKRLQQERQKILADTELTVDSDKLWDIASSTVMQDDNGGAQPLLISQLEQLQLARNKVDGLMEETASLKRMIAELEVKTSGFGDHERQLKRLERDQKVKLELYEDLLQRHEMARITGSLGIFEQEKRVKVIDRPFTPTAPSNLPLWMYAIAGVIGGIFLGSGLALVMELTDSTIRRKDQVMTLAGIPVLSRIPPMTQQPEEFGLVFDEDGDIIASSGSHG</sequence>
<keyword evidence="4" id="KW-1185">Reference proteome</keyword>
<accession>A0A222FLK6</accession>
<dbReference type="OrthoDB" id="6210130at2"/>
<keyword evidence="2" id="KW-0812">Transmembrane</keyword>
<dbReference type="RefSeq" id="WP_094060824.1">
    <property type="nucleotide sequence ID" value="NZ_CP022530.1"/>
</dbReference>
<feature type="transmembrane region" description="Helical" evidence="2">
    <location>
        <begin position="20"/>
        <end position="40"/>
    </location>
</feature>
<keyword evidence="2" id="KW-0472">Membrane</keyword>
<dbReference type="PANTHER" id="PTHR32309:SF13">
    <property type="entry name" value="FERRIC ENTEROBACTIN TRANSPORT PROTEIN FEPE"/>
    <property type="match status" value="1"/>
</dbReference>
<dbReference type="KEGG" id="bsan:CHH28_13635"/>
<keyword evidence="2" id="KW-1133">Transmembrane helix</keyword>
<gene>
    <name evidence="3" type="ORF">CHH28_13635</name>
</gene>